<protein>
    <recommendedName>
        <fullName evidence="2">3-dehydroquinate dehydratase</fullName>
        <ecNumber evidence="2">4.2.1.10</ecNumber>
    </recommendedName>
</protein>
<accession>A0A381QUE8</accession>
<name>A0A381QUE8_9ZZZZ</name>
<dbReference type="SUPFAM" id="SSF51569">
    <property type="entry name" value="Aldolase"/>
    <property type="match status" value="1"/>
</dbReference>
<dbReference type="PANTHER" id="PTHR43699:SF1">
    <property type="entry name" value="3-DEHYDROQUINATE DEHYDRATASE"/>
    <property type="match status" value="1"/>
</dbReference>
<dbReference type="Pfam" id="PF01487">
    <property type="entry name" value="DHquinase_I"/>
    <property type="match status" value="1"/>
</dbReference>
<evidence type="ECO:0000256" key="1">
    <source>
        <dbReference type="ARBA" id="ARBA00001864"/>
    </source>
</evidence>
<gene>
    <name evidence="5" type="ORF">METZ01_LOCUS35849</name>
</gene>
<keyword evidence="3" id="KW-0456">Lyase</keyword>
<comment type="catalytic activity">
    <reaction evidence="1">
        <text>3-dehydroquinate = 3-dehydroshikimate + H2O</text>
        <dbReference type="Rhea" id="RHEA:21096"/>
        <dbReference type="ChEBI" id="CHEBI:15377"/>
        <dbReference type="ChEBI" id="CHEBI:16630"/>
        <dbReference type="ChEBI" id="CHEBI:32364"/>
        <dbReference type="EC" id="4.2.1.10"/>
    </reaction>
</comment>
<evidence type="ECO:0000256" key="3">
    <source>
        <dbReference type="ARBA" id="ARBA00023239"/>
    </source>
</evidence>
<dbReference type="AlphaFoldDB" id="A0A381QUE8"/>
<dbReference type="PANTHER" id="PTHR43699">
    <property type="entry name" value="3-DEHYDROQUINATE DEHYDRATASE"/>
    <property type="match status" value="1"/>
</dbReference>
<evidence type="ECO:0000256" key="4">
    <source>
        <dbReference type="ARBA" id="ARBA00023270"/>
    </source>
</evidence>
<proteinExistence type="predicted"/>
<reference evidence="5" key="1">
    <citation type="submission" date="2018-05" db="EMBL/GenBank/DDBJ databases">
        <authorList>
            <person name="Lanie J.A."/>
            <person name="Ng W.-L."/>
            <person name="Kazmierczak K.M."/>
            <person name="Andrzejewski T.M."/>
            <person name="Davidsen T.M."/>
            <person name="Wayne K.J."/>
            <person name="Tettelin H."/>
            <person name="Glass J.I."/>
            <person name="Rusch D."/>
            <person name="Podicherti R."/>
            <person name="Tsui H.-C.T."/>
            <person name="Winkler M.E."/>
        </authorList>
    </citation>
    <scope>NUCLEOTIDE SEQUENCE</scope>
</reference>
<dbReference type="Gene3D" id="3.20.20.70">
    <property type="entry name" value="Aldolase class I"/>
    <property type="match status" value="1"/>
</dbReference>
<dbReference type="InterPro" id="IPR001381">
    <property type="entry name" value="DHquinase_I"/>
</dbReference>
<dbReference type="Gene3D" id="3.40.50.10860">
    <property type="entry name" value="Leucine Dehydrogenase, chain A, domain 1"/>
    <property type="match status" value="1"/>
</dbReference>
<organism evidence="5">
    <name type="scientific">marine metagenome</name>
    <dbReference type="NCBI Taxonomy" id="408172"/>
    <lineage>
        <taxon>unclassified sequences</taxon>
        <taxon>metagenomes</taxon>
        <taxon>ecological metagenomes</taxon>
    </lineage>
</organism>
<dbReference type="GO" id="GO:0046279">
    <property type="term" value="P:3,4-dihydroxybenzoate biosynthetic process"/>
    <property type="evidence" value="ECO:0007669"/>
    <property type="project" value="UniProtKB-ARBA"/>
</dbReference>
<dbReference type="CDD" id="cd00502">
    <property type="entry name" value="DHQase_I"/>
    <property type="match status" value="1"/>
</dbReference>
<dbReference type="EC" id="4.2.1.10" evidence="2"/>
<dbReference type="GO" id="GO:0003855">
    <property type="term" value="F:3-dehydroquinate dehydratase activity"/>
    <property type="evidence" value="ECO:0007669"/>
    <property type="project" value="UniProtKB-EC"/>
</dbReference>
<dbReference type="EMBL" id="UINC01001531">
    <property type="protein sequence ID" value="SUZ82995.1"/>
    <property type="molecule type" value="Genomic_DNA"/>
</dbReference>
<keyword evidence="4" id="KW-0704">Schiff base</keyword>
<evidence type="ECO:0000313" key="5">
    <source>
        <dbReference type="EMBL" id="SUZ82995.1"/>
    </source>
</evidence>
<dbReference type="InterPro" id="IPR013785">
    <property type="entry name" value="Aldolase_TIM"/>
</dbReference>
<dbReference type="InterPro" id="IPR050146">
    <property type="entry name" value="Type-I_3-dehydroquinase"/>
</dbReference>
<evidence type="ECO:0000256" key="2">
    <source>
        <dbReference type="ARBA" id="ARBA00012060"/>
    </source>
</evidence>
<sequence>MVNSFPLEGVIGIVANNATEIDFALDHKLSCVEIRADLLINNGTSVDDVVELVRKTKIKGLSCLFTLRHPDHGGKFFGTEEERVLINQAVLEAGADIIDMEWGTEALVAMAEKNAPIVISHHDFKAMPSIEVLEELTSEMESFYPDAIKVVPTSSTLAHSVQMLQWVGNRTRDIARIGFAMGQKGTCSRIMTTVYGAPITYASFGDAVAPGQLSMDALINCYRVSELNDGCLVYGVAGKDVNHSRELEVMNQQLKKKQLNAVCIPLESLELDELLVVLEDLKIKGIQLENPLKEIAIDKFYGSGSFPGTSVFMEISSLNGKQEINIHPISGEKFVEHL</sequence>